<evidence type="ECO:0000313" key="2">
    <source>
        <dbReference type="Proteomes" id="UP000766486"/>
    </source>
</evidence>
<comment type="caution">
    <text evidence="1">The sequence shown here is derived from an EMBL/GenBank/DDBJ whole genome shotgun (WGS) entry which is preliminary data.</text>
</comment>
<protein>
    <submittedName>
        <fullName evidence="1">Uncharacterized protein</fullName>
    </submittedName>
</protein>
<name>A0ABY6V3T4_BIOOC</name>
<dbReference type="Proteomes" id="UP000766486">
    <property type="component" value="Unassembled WGS sequence"/>
</dbReference>
<gene>
    <name evidence="1" type="ORF">CLO192961_LOCUS462909</name>
</gene>
<organism evidence="1 2">
    <name type="scientific">Bionectria ochroleuca</name>
    <name type="common">Gliocladium roseum</name>
    <dbReference type="NCBI Taxonomy" id="29856"/>
    <lineage>
        <taxon>Eukaryota</taxon>
        <taxon>Fungi</taxon>
        <taxon>Dikarya</taxon>
        <taxon>Ascomycota</taxon>
        <taxon>Pezizomycotina</taxon>
        <taxon>Sordariomycetes</taxon>
        <taxon>Hypocreomycetidae</taxon>
        <taxon>Hypocreales</taxon>
        <taxon>Bionectriaceae</taxon>
        <taxon>Clonostachys</taxon>
    </lineage>
</organism>
<sequence>MQLPTPAEFLASLAHQEEEDIPILSRPAIEDSRREKLRKFSKGVATPLTKSGDPFISQDLLCKYEIEVYDLDFVTGRPSHGGRQVLIPTAAYKIEKCLQLTKPWEGGGGLVDFTKRSWKSDIDEPQHLYTIIKRYLSTPGLEDETQPSLLSMTPWKPFVNKYGPLRQFERGWEAHDIWRYTMKNEENEDIGDPSVSHMTCFVGSAPHLVEGEVSIGEMTTIVSLPMIYASHYKDLPHRPVGVTLISSSWRSFRIVQGIVDIDQSHIEIRMTPIMSFEEGVKKNWFDFLTLLGWIISTPVGEAE</sequence>
<evidence type="ECO:0000313" key="1">
    <source>
        <dbReference type="EMBL" id="VUC37143.1"/>
    </source>
</evidence>
<dbReference type="EMBL" id="CABFNS010000936">
    <property type="protein sequence ID" value="VUC37143.1"/>
    <property type="molecule type" value="Genomic_DNA"/>
</dbReference>
<proteinExistence type="predicted"/>
<keyword evidence="2" id="KW-1185">Reference proteome</keyword>
<reference evidence="1 2" key="1">
    <citation type="submission" date="2019-06" db="EMBL/GenBank/DDBJ databases">
        <authorList>
            <person name="Broberg M."/>
        </authorList>
    </citation>
    <scope>NUCLEOTIDE SEQUENCE [LARGE SCALE GENOMIC DNA]</scope>
</reference>
<accession>A0ABY6V3T4</accession>